<organism evidence="1 2">
    <name type="scientific">Streptomyces agglomeratus</name>
    <dbReference type="NCBI Taxonomy" id="285458"/>
    <lineage>
        <taxon>Bacteria</taxon>
        <taxon>Bacillati</taxon>
        <taxon>Actinomycetota</taxon>
        <taxon>Actinomycetes</taxon>
        <taxon>Kitasatosporales</taxon>
        <taxon>Streptomycetaceae</taxon>
        <taxon>Streptomyces</taxon>
    </lineage>
</organism>
<sequence>MDVNGAGLIERPITFGYDFRMRCDGCGRASTLSGIDYLRLNDETGALMDCDHCGASIHFGPLTADIRDQDDPALDDSMVNRLGSV</sequence>
<dbReference type="AlphaFoldDB" id="A0A1E5NZ87"/>
<dbReference type="Proteomes" id="UP000095759">
    <property type="component" value="Unassembled WGS sequence"/>
</dbReference>
<accession>A0A1E5NZ87</accession>
<comment type="caution">
    <text evidence="1">The sequence shown here is derived from an EMBL/GenBank/DDBJ whole genome shotgun (WGS) entry which is preliminary data.</text>
</comment>
<dbReference type="EMBL" id="MEHJ01000002">
    <property type="protein sequence ID" value="OEJ21632.1"/>
    <property type="molecule type" value="Genomic_DNA"/>
</dbReference>
<evidence type="ECO:0000313" key="2">
    <source>
        <dbReference type="Proteomes" id="UP000095759"/>
    </source>
</evidence>
<gene>
    <name evidence="1" type="ORF">AS594_39615</name>
</gene>
<evidence type="ECO:0000313" key="1">
    <source>
        <dbReference type="EMBL" id="OEJ21632.1"/>
    </source>
</evidence>
<keyword evidence="2" id="KW-1185">Reference proteome</keyword>
<protein>
    <submittedName>
        <fullName evidence="1">Uncharacterized protein</fullName>
    </submittedName>
</protein>
<reference evidence="1 2" key="1">
    <citation type="submission" date="2016-08" db="EMBL/GenBank/DDBJ databases">
        <title>Complete genome sequence of Streptomyces agglomeratus strain 6-3-2, a novel anti-MRSA actinomycete isolated from Wuli of Tebit, China.</title>
        <authorList>
            <person name="Chen X."/>
        </authorList>
    </citation>
    <scope>NUCLEOTIDE SEQUENCE [LARGE SCALE GENOMIC DNA]</scope>
    <source>
        <strain evidence="1 2">6-3-2</strain>
    </source>
</reference>
<name>A0A1E5NZ87_9ACTN</name>
<dbReference type="OrthoDB" id="5538531at2"/>
<proteinExistence type="predicted"/>
<dbReference type="RefSeq" id="WP_069936259.1">
    <property type="nucleotide sequence ID" value="NZ_MEHJ01000002.1"/>
</dbReference>